<evidence type="ECO:0000256" key="8">
    <source>
        <dbReference type="ARBA" id="ARBA00049244"/>
    </source>
</evidence>
<organism evidence="12 13">
    <name type="scientific">Brockia lithotrophica</name>
    <dbReference type="NCBI Taxonomy" id="933949"/>
    <lineage>
        <taxon>Bacteria</taxon>
        <taxon>Bacillati</taxon>
        <taxon>Bacillota</taxon>
        <taxon>Bacilli</taxon>
        <taxon>Bacillales</taxon>
        <taxon>Bacillales Family X. Incertae Sedis</taxon>
        <taxon>Brockia</taxon>
    </lineage>
</organism>
<dbReference type="AlphaFoldDB" id="A0A660L4M9"/>
<comment type="catalytic activity">
    <reaction evidence="8">
        <text>DNA(n) + a 2'-deoxyribonucleoside 5'-triphosphate = DNA(n+1) + diphosphate</text>
        <dbReference type="Rhea" id="RHEA:22508"/>
        <dbReference type="Rhea" id="RHEA-COMP:17339"/>
        <dbReference type="Rhea" id="RHEA-COMP:17340"/>
        <dbReference type="ChEBI" id="CHEBI:33019"/>
        <dbReference type="ChEBI" id="CHEBI:61560"/>
        <dbReference type="ChEBI" id="CHEBI:173112"/>
        <dbReference type="EC" id="2.7.7.7"/>
    </reaction>
</comment>
<dbReference type="InterPro" id="IPR010372">
    <property type="entry name" value="DNA_pol3_delta_N"/>
</dbReference>
<keyword evidence="5" id="KW-0235">DNA replication</keyword>
<name>A0A660L4M9_9BACL</name>
<comment type="similarity">
    <text evidence="7">Belongs to the DNA polymerase HolA subunit family.</text>
</comment>
<dbReference type="Gene3D" id="1.20.272.10">
    <property type="match status" value="1"/>
</dbReference>
<dbReference type="InterPro" id="IPR048466">
    <property type="entry name" value="DNA_pol3_delta-like_C"/>
</dbReference>
<evidence type="ECO:0000256" key="3">
    <source>
        <dbReference type="ARBA" id="ARBA00022679"/>
    </source>
</evidence>
<keyword evidence="6" id="KW-0239">DNA-directed DNA polymerase</keyword>
<dbReference type="GO" id="GO:0003677">
    <property type="term" value="F:DNA binding"/>
    <property type="evidence" value="ECO:0007669"/>
    <property type="project" value="InterPro"/>
</dbReference>
<dbReference type="Proteomes" id="UP000267019">
    <property type="component" value="Unassembled WGS sequence"/>
</dbReference>
<dbReference type="PANTHER" id="PTHR34388">
    <property type="entry name" value="DNA POLYMERASE III SUBUNIT DELTA"/>
    <property type="match status" value="1"/>
</dbReference>
<dbReference type="NCBIfam" id="TIGR01128">
    <property type="entry name" value="holA"/>
    <property type="match status" value="1"/>
</dbReference>
<feature type="region of interest" description="Disordered" evidence="9">
    <location>
        <begin position="1"/>
        <end position="23"/>
    </location>
</feature>
<comment type="caution">
    <text evidence="12">The sequence shown here is derived from an EMBL/GenBank/DDBJ whole genome shotgun (WGS) entry which is preliminary data.</text>
</comment>
<keyword evidence="3" id="KW-0808">Transferase</keyword>
<evidence type="ECO:0000256" key="5">
    <source>
        <dbReference type="ARBA" id="ARBA00022705"/>
    </source>
</evidence>
<dbReference type="InterPro" id="IPR008921">
    <property type="entry name" value="DNA_pol3_clamp-load_cplx_C"/>
</dbReference>
<accession>A0A660L4M9</accession>
<evidence type="ECO:0000256" key="4">
    <source>
        <dbReference type="ARBA" id="ARBA00022695"/>
    </source>
</evidence>
<keyword evidence="13" id="KW-1185">Reference proteome</keyword>
<evidence type="ECO:0000256" key="1">
    <source>
        <dbReference type="ARBA" id="ARBA00012417"/>
    </source>
</evidence>
<feature type="domain" description="DNA polymerase III delta N-terminal" evidence="10">
    <location>
        <begin position="113"/>
        <end position="200"/>
    </location>
</feature>
<dbReference type="PANTHER" id="PTHR34388:SF1">
    <property type="entry name" value="DNA POLYMERASE III SUBUNIT DELTA"/>
    <property type="match status" value="1"/>
</dbReference>
<proteinExistence type="inferred from homology"/>
<protein>
    <recommendedName>
        <fullName evidence="2">DNA polymerase III subunit delta</fullName>
        <ecNumber evidence="1">2.7.7.7</ecNumber>
    </recommendedName>
</protein>
<evidence type="ECO:0000256" key="6">
    <source>
        <dbReference type="ARBA" id="ARBA00022932"/>
    </source>
</evidence>
<dbReference type="SUPFAM" id="SSF52540">
    <property type="entry name" value="P-loop containing nucleoside triphosphate hydrolases"/>
    <property type="match status" value="1"/>
</dbReference>
<dbReference type="GO" id="GO:0009360">
    <property type="term" value="C:DNA polymerase III complex"/>
    <property type="evidence" value="ECO:0007669"/>
    <property type="project" value="InterPro"/>
</dbReference>
<gene>
    <name evidence="12" type="ORF">C7438_0549</name>
</gene>
<reference evidence="12 13" key="1">
    <citation type="submission" date="2018-10" db="EMBL/GenBank/DDBJ databases">
        <title>Genomic Encyclopedia of Type Strains, Phase IV (KMG-IV): sequencing the most valuable type-strain genomes for metagenomic binning, comparative biology and taxonomic classification.</title>
        <authorList>
            <person name="Goeker M."/>
        </authorList>
    </citation>
    <scope>NUCLEOTIDE SEQUENCE [LARGE SCALE GENOMIC DNA]</scope>
    <source>
        <strain evidence="12 13">DSM 22653</strain>
    </source>
</reference>
<evidence type="ECO:0000313" key="13">
    <source>
        <dbReference type="Proteomes" id="UP000267019"/>
    </source>
</evidence>
<dbReference type="SUPFAM" id="SSF48019">
    <property type="entry name" value="post-AAA+ oligomerization domain-like"/>
    <property type="match status" value="1"/>
</dbReference>
<dbReference type="RefSeq" id="WP_170143509.1">
    <property type="nucleotide sequence ID" value="NZ_RBIJ01000001.1"/>
</dbReference>
<dbReference type="InterPro" id="IPR027417">
    <property type="entry name" value="P-loop_NTPase"/>
</dbReference>
<dbReference type="EMBL" id="RBIJ01000001">
    <property type="protein sequence ID" value="RKQ88897.1"/>
    <property type="molecule type" value="Genomic_DNA"/>
</dbReference>
<dbReference type="InterPro" id="IPR005790">
    <property type="entry name" value="DNA_polIII_delta"/>
</dbReference>
<dbReference type="Pfam" id="PF06144">
    <property type="entry name" value="DNA_pol3_delta"/>
    <property type="match status" value="1"/>
</dbReference>
<dbReference type="GO" id="GO:0006261">
    <property type="term" value="P:DNA-templated DNA replication"/>
    <property type="evidence" value="ECO:0007669"/>
    <property type="project" value="TreeGrafter"/>
</dbReference>
<evidence type="ECO:0000259" key="11">
    <source>
        <dbReference type="Pfam" id="PF21694"/>
    </source>
</evidence>
<dbReference type="Gene3D" id="3.40.50.300">
    <property type="entry name" value="P-loop containing nucleotide triphosphate hydrolases"/>
    <property type="match status" value="1"/>
</dbReference>
<evidence type="ECO:0000313" key="12">
    <source>
        <dbReference type="EMBL" id="RKQ88897.1"/>
    </source>
</evidence>
<dbReference type="EC" id="2.7.7.7" evidence="1"/>
<keyword evidence="4" id="KW-0548">Nucleotidyltransferase</keyword>
<evidence type="ECO:0000259" key="10">
    <source>
        <dbReference type="Pfam" id="PF06144"/>
    </source>
</evidence>
<feature type="domain" description="DNA polymerase III delta subunit-like C-terminal" evidence="11">
    <location>
        <begin position="286"/>
        <end position="396"/>
    </location>
</feature>
<evidence type="ECO:0000256" key="7">
    <source>
        <dbReference type="ARBA" id="ARBA00034754"/>
    </source>
</evidence>
<evidence type="ECO:0000256" key="2">
    <source>
        <dbReference type="ARBA" id="ARBA00017703"/>
    </source>
</evidence>
<dbReference type="Pfam" id="PF21694">
    <property type="entry name" value="DNA_pol3_delta_C"/>
    <property type="match status" value="1"/>
</dbReference>
<sequence>MTASSSDKQKRRRSAAQEDEPKGKLPLAVLVGEDVSLLEAVARFLIASLRQGGDGIRREGEEEGGACPGGELGARFCAAVSASFPQWSQKLDLAALDPAKPETGASSLAAEGFETVVLDAEADGWEAVVREWASGSFFSSGKILWVKGATFLGTAEGGKSLKDFEAWAEEAGRSWPPETALVVFVPQAHLDRRKRTVAWVERRAAGVLTLALPGARQRVAFVQEVARANGVRFTEDALAYLEYALPAEYSALRLAVDKILLYARTRKGEALDGEDVRLLVPPPEEGDAFPLLSAVWRGDVREMEMHWSALPGGPNQAIRLLALVAQRIERFLVLRHLQERGHRTESELARASGMHPYAVRMALRESARYSEEELVRFYLEAAELDGRFKSIYREEERREALWLFFLEIATKVARPTRSSSSAG</sequence>
<evidence type="ECO:0000256" key="9">
    <source>
        <dbReference type="SAM" id="MobiDB-lite"/>
    </source>
</evidence>
<dbReference type="GO" id="GO:0003887">
    <property type="term" value="F:DNA-directed DNA polymerase activity"/>
    <property type="evidence" value="ECO:0007669"/>
    <property type="project" value="UniProtKB-KW"/>
</dbReference>